<evidence type="ECO:0000256" key="1">
    <source>
        <dbReference type="SAM" id="MobiDB-lite"/>
    </source>
</evidence>
<dbReference type="GO" id="GO:0008483">
    <property type="term" value="F:transaminase activity"/>
    <property type="evidence" value="ECO:0007669"/>
    <property type="project" value="UniProtKB-KW"/>
</dbReference>
<accession>A0ABU2DTT9</accession>
<keyword evidence="2" id="KW-0808">Transferase</keyword>
<comment type="caution">
    <text evidence="2">The sequence shown here is derived from an EMBL/GenBank/DDBJ whole genome shotgun (WGS) entry which is preliminary data.</text>
</comment>
<sequence>MTELHRVYAWTDDGGLSPAPPAQASTQDPAQDPVPSSAPQVFDSWLVLDGAAVALARHEQRFAHGVRALFPDARPAALHGFLAEVRDALPHTGSWWPRIEAHRRDTQNSAGTPQLVLRIRPAPEQNGDVVLWSGGSGLAAPKHPRHKGPDQPLYSQLRELAADRGATDAVLIDGDGHVLETDHSALVWWRGDTLCLPARRLPRLPSVTQEQLVALAEQAGIPVRQESVRPAELDGLEIWALNAARGVRPVSRWIGDAAPSVAPPSAAAHQWHQRWRASGAHLPD</sequence>
<dbReference type="InterPro" id="IPR043132">
    <property type="entry name" value="BCAT-like_C"/>
</dbReference>
<dbReference type="Pfam" id="PF01063">
    <property type="entry name" value="Aminotran_4"/>
    <property type="match status" value="1"/>
</dbReference>
<dbReference type="InterPro" id="IPR001544">
    <property type="entry name" value="Aminotrans_IV"/>
</dbReference>
<keyword evidence="2" id="KW-0032">Aminotransferase</keyword>
<organism evidence="2 3">
    <name type="scientific">Nesterenkonia aerolata</name>
    <dbReference type="NCBI Taxonomy" id="3074079"/>
    <lineage>
        <taxon>Bacteria</taxon>
        <taxon>Bacillati</taxon>
        <taxon>Actinomycetota</taxon>
        <taxon>Actinomycetes</taxon>
        <taxon>Micrococcales</taxon>
        <taxon>Micrococcaceae</taxon>
        <taxon>Nesterenkonia</taxon>
    </lineage>
</organism>
<evidence type="ECO:0000313" key="2">
    <source>
        <dbReference type="EMBL" id="MDR8019918.1"/>
    </source>
</evidence>
<dbReference type="RefSeq" id="WP_310548905.1">
    <property type="nucleotide sequence ID" value="NZ_JAVKGR010000013.1"/>
</dbReference>
<dbReference type="Proteomes" id="UP001251870">
    <property type="component" value="Unassembled WGS sequence"/>
</dbReference>
<dbReference type="InterPro" id="IPR036038">
    <property type="entry name" value="Aminotransferase-like"/>
</dbReference>
<dbReference type="EMBL" id="JAVKGR010000013">
    <property type="protein sequence ID" value="MDR8019918.1"/>
    <property type="molecule type" value="Genomic_DNA"/>
</dbReference>
<dbReference type="Gene3D" id="3.20.10.10">
    <property type="entry name" value="D-amino Acid Aminotransferase, subunit A, domain 2"/>
    <property type="match status" value="1"/>
</dbReference>
<name>A0ABU2DTT9_9MICC</name>
<evidence type="ECO:0000313" key="3">
    <source>
        <dbReference type="Proteomes" id="UP001251870"/>
    </source>
</evidence>
<gene>
    <name evidence="2" type="ORF">RIL96_10125</name>
</gene>
<reference evidence="2 3" key="1">
    <citation type="submission" date="2023-09" db="EMBL/GenBank/DDBJ databases">
        <title>Description of three actinobacteria isolated from air of manufacturing shop in a pharmaceutical factory.</title>
        <authorList>
            <person name="Zhang D.-F."/>
        </authorList>
    </citation>
    <scope>NUCLEOTIDE SEQUENCE [LARGE SCALE GENOMIC DNA]</scope>
    <source>
        <strain evidence="2 3">LY-0111</strain>
    </source>
</reference>
<dbReference type="SUPFAM" id="SSF56752">
    <property type="entry name" value="D-aminoacid aminotransferase-like PLP-dependent enzymes"/>
    <property type="match status" value="1"/>
</dbReference>
<proteinExistence type="predicted"/>
<feature type="region of interest" description="Disordered" evidence="1">
    <location>
        <begin position="11"/>
        <end position="38"/>
    </location>
</feature>
<protein>
    <submittedName>
        <fullName evidence="2">Aminotransferase class IV</fullName>
    </submittedName>
</protein>
<keyword evidence="3" id="KW-1185">Reference proteome</keyword>